<accession>A0A0J0YRC4</accession>
<sequence length="84" mass="9305">MLCGKNWAFKKIPPAVIRPGGIFMSSKFLVSLSAVCKHRNIFGLVDCLKVIKPFAAVSDGLARAYTINVYVVVIMNYKGNRIDE</sequence>
<name>A0A0J0YRC4_9NEIS</name>
<proteinExistence type="predicted"/>
<dbReference type="AlphaFoldDB" id="A0A0J0YRC4"/>
<protein>
    <submittedName>
        <fullName evidence="1">Uncharacterized protein</fullName>
    </submittedName>
</protein>
<dbReference type="EMBL" id="JTDO01000010">
    <property type="protein sequence ID" value="KLT72682.1"/>
    <property type="molecule type" value="Genomic_DNA"/>
</dbReference>
<dbReference type="Proteomes" id="UP000036027">
    <property type="component" value="Unassembled WGS sequence"/>
</dbReference>
<reference evidence="1 2" key="1">
    <citation type="submission" date="2014-11" db="EMBL/GenBank/DDBJ databases">
        <title>Genome of a novel goose pathogen.</title>
        <authorList>
            <person name="Hansen C.M."/>
            <person name="Hueffer K."/>
            <person name="Choi S.C."/>
        </authorList>
    </citation>
    <scope>NUCLEOTIDE SEQUENCE [LARGE SCALE GENOMIC DNA]</scope>
    <source>
        <strain evidence="1 2">KH1503</strain>
    </source>
</reference>
<evidence type="ECO:0000313" key="1">
    <source>
        <dbReference type="EMBL" id="KLT72682.1"/>
    </source>
</evidence>
<comment type="caution">
    <text evidence="1">The sequence shown here is derived from an EMBL/GenBank/DDBJ whole genome shotgun (WGS) entry which is preliminary data.</text>
</comment>
<dbReference type="STRING" id="1470200.PL75_07315"/>
<keyword evidence="2" id="KW-1185">Reference proteome</keyword>
<gene>
    <name evidence="1" type="ORF">PL75_07315</name>
</gene>
<organism evidence="1 2">
    <name type="scientific">Neisseria arctica</name>
    <dbReference type="NCBI Taxonomy" id="1470200"/>
    <lineage>
        <taxon>Bacteria</taxon>
        <taxon>Pseudomonadati</taxon>
        <taxon>Pseudomonadota</taxon>
        <taxon>Betaproteobacteria</taxon>
        <taxon>Neisseriales</taxon>
        <taxon>Neisseriaceae</taxon>
        <taxon>Neisseria</taxon>
    </lineage>
</organism>
<evidence type="ECO:0000313" key="2">
    <source>
        <dbReference type="Proteomes" id="UP000036027"/>
    </source>
</evidence>
<dbReference type="PATRIC" id="fig|1470200.3.peg.335"/>